<feature type="region of interest" description="Disordered" evidence="1">
    <location>
        <begin position="284"/>
        <end position="321"/>
    </location>
</feature>
<dbReference type="AlphaFoldDB" id="A0A345HR66"/>
<organism evidence="3 4">
    <name type="scientific">Streptomyces paludis</name>
    <dbReference type="NCBI Taxonomy" id="2282738"/>
    <lineage>
        <taxon>Bacteria</taxon>
        <taxon>Bacillati</taxon>
        <taxon>Actinomycetota</taxon>
        <taxon>Actinomycetes</taxon>
        <taxon>Kitasatosporales</taxon>
        <taxon>Streptomycetaceae</taxon>
        <taxon>Streptomyces</taxon>
    </lineage>
</organism>
<keyword evidence="4" id="KW-1185">Reference proteome</keyword>
<keyword evidence="2" id="KW-1133">Transmembrane helix</keyword>
<feature type="transmembrane region" description="Helical" evidence="2">
    <location>
        <begin position="77"/>
        <end position="98"/>
    </location>
</feature>
<proteinExistence type="predicted"/>
<feature type="compositionally biased region" description="Gly residues" evidence="1">
    <location>
        <begin position="21"/>
        <end position="35"/>
    </location>
</feature>
<reference evidence="4" key="1">
    <citation type="submission" date="2018-07" db="EMBL/GenBank/DDBJ databases">
        <authorList>
            <person name="Zhao J."/>
        </authorList>
    </citation>
    <scope>NUCLEOTIDE SEQUENCE [LARGE SCALE GENOMIC DNA]</scope>
    <source>
        <strain evidence="4">GSSD-12</strain>
    </source>
</reference>
<evidence type="ECO:0000256" key="2">
    <source>
        <dbReference type="SAM" id="Phobius"/>
    </source>
</evidence>
<sequence length="352" mass="35890">MTQVNQDNQDNQDSEGNESSRGGGVGGRGGAGQDPGEGFARALERLDAGAEPPMPDLVRASIAQGYRIRTRRRVSTALGSAVGVLVLAGGAMTLPSMLSGLRVDRPSGGVTTATVPGPRTMPGILYPSASALHTAYPNSSLKLTEASPRDAVVPGRYFRLTGAGVPDGSLLYVAAFPTVTEARDARQALAAGECVSLAGQYVTTPWKDHAWCTEPTVLRKNKAELQAFTPTNGPSTPTPVDLGAAQPLADATTGRPAVGVTYVTEDGWTVQVVAGALDGATAASTAGRAPAPNAVTSSGVPPLPVATAAPDENDGLSGPAPVATGDVVSLRTLVMDLATSDRLLELLLESTD</sequence>
<feature type="compositionally biased region" description="Low complexity" evidence="1">
    <location>
        <begin position="284"/>
        <end position="294"/>
    </location>
</feature>
<dbReference type="EMBL" id="CP031194">
    <property type="protein sequence ID" value="AXG79190.1"/>
    <property type="molecule type" value="Genomic_DNA"/>
</dbReference>
<evidence type="ECO:0000313" key="4">
    <source>
        <dbReference type="Proteomes" id="UP000253868"/>
    </source>
</evidence>
<evidence type="ECO:0000256" key="1">
    <source>
        <dbReference type="SAM" id="MobiDB-lite"/>
    </source>
</evidence>
<keyword evidence="2" id="KW-0472">Membrane</keyword>
<gene>
    <name evidence="3" type="ORF">DVK44_17695</name>
</gene>
<dbReference type="Proteomes" id="UP000253868">
    <property type="component" value="Chromosome"/>
</dbReference>
<protein>
    <submittedName>
        <fullName evidence="3">Uncharacterized protein</fullName>
    </submittedName>
</protein>
<feature type="region of interest" description="Disordered" evidence="1">
    <location>
        <begin position="1"/>
        <end position="38"/>
    </location>
</feature>
<accession>A0A345HR66</accession>
<name>A0A345HR66_9ACTN</name>
<evidence type="ECO:0000313" key="3">
    <source>
        <dbReference type="EMBL" id="AXG79190.1"/>
    </source>
</evidence>
<dbReference type="RefSeq" id="WP_114660523.1">
    <property type="nucleotide sequence ID" value="NZ_CP031194.1"/>
</dbReference>
<dbReference type="KEGG" id="spad:DVK44_17695"/>
<keyword evidence="2" id="KW-0812">Transmembrane</keyword>